<comment type="similarity">
    <text evidence="1">Belongs to the short-chain dehydrogenases/reductases (SDR) family.</text>
</comment>
<dbReference type="Pfam" id="PF13561">
    <property type="entry name" value="adh_short_C2"/>
    <property type="match status" value="1"/>
</dbReference>
<evidence type="ECO:0000313" key="6">
    <source>
        <dbReference type="Proteomes" id="UP001139494"/>
    </source>
</evidence>
<gene>
    <name evidence="5" type="ORF">KM295_09625</name>
</gene>
<reference evidence="5" key="1">
    <citation type="journal article" date="2023" name="Front. Microbiol.">
        <title>Genomic-based phylogenetic and metabolic analyses of the genus Natronomonas, and description of Natronomonas aquatica sp. nov.</title>
        <authorList>
            <person name="Garcia-Roldan A."/>
            <person name="Duran-Viseras A."/>
            <person name="de la Haba R.R."/>
            <person name="Corral P."/>
            <person name="Sanchez-Porro C."/>
            <person name="Ventosa A."/>
        </authorList>
    </citation>
    <scope>NUCLEOTIDE SEQUENCE</scope>
    <source>
        <strain evidence="5">F2-12</strain>
    </source>
</reference>
<dbReference type="PANTHER" id="PTHR24321">
    <property type="entry name" value="DEHYDROGENASES, SHORT CHAIN"/>
    <property type="match status" value="1"/>
</dbReference>
<evidence type="ECO:0000256" key="2">
    <source>
        <dbReference type="ARBA" id="ARBA00023002"/>
    </source>
</evidence>
<dbReference type="EMBL" id="JAHLKM010000011">
    <property type="protein sequence ID" value="MCQ4333733.1"/>
    <property type="molecule type" value="Genomic_DNA"/>
</dbReference>
<dbReference type="CDD" id="cd05233">
    <property type="entry name" value="SDR_c"/>
    <property type="match status" value="1"/>
</dbReference>
<dbReference type="InterPro" id="IPR036291">
    <property type="entry name" value="NAD(P)-bd_dom_sf"/>
</dbReference>
<dbReference type="PRINTS" id="PR00081">
    <property type="entry name" value="GDHRDH"/>
</dbReference>
<keyword evidence="6" id="KW-1185">Reference proteome</keyword>
<sequence length="259" mass="27509">MTDYEHEPVTVADKRAVVIGGTSGIGRGIARAFAAEGADVAPTSRTPERVEETADELEELGADVVRETCDVTDRESLVRLRDSVREAFGGVDILVNSPSAIARKGVLDVDDEEWDTVFDVQLKGPHRAVQTFAGTLGTDGGGSVINISSASSVTAIEELAAYSAAKGATDSYTRVAARELGPEVRVNAIRPGFIRTEQTEEAYAEGTERHREVTERTYGDRIGEPADVASTAVFLASDASRYISGEIVTVDGGFIQSAL</sequence>
<dbReference type="PRINTS" id="PR00080">
    <property type="entry name" value="SDRFAMILY"/>
</dbReference>
<dbReference type="SMART" id="SM00822">
    <property type="entry name" value="PKS_KR"/>
    <property type="match status" value="1"/>
</dbReference>
<protein>
    <submittedName>
        <fullName evidence="5">SDR family oxidoreductase</fullName>
    </submittedName>
</protein>
<dbReference type="InterPro" id="IPR020904">
    <property type="entry name" value="Sc_DH/Rdtase_CS"/>
</dbReference>
<name>A0A9R1D6Q5_9EURY</name>
<keyword evidence="3" id="KW-0520">NAD</keyword>
<evidence type="ECO:0000256" key="3">
    <source>
        <dbReference type="ARBA" id="ARBA00023027"/>
    </source>
</evidence>
<accession>A0A9R1D6Q5</accession>
<dbReference type="RefSeq" id="WP_256029759.1">
    <property type="nucleotide sequence ID" value="NZ_JAHLKM010000011.1"/>
</dbReference>
<dbReference type="InterPro" id="IPR002347">
    <property type="entry name" value="SDR_fam"/>
</dbReference>
<proteinExistence type="inferred from homology"/>
<dbReference type="Proteomes" id="UP001139494">
    <property type="component" value="Unassembled WGS sequence"/>
</dbReference>
<feature type="domain" description="Ketoreductase" evidence="4">
    <location>
        <begin position="14"/>
        <end position="197"/>
    </location>
</feature>
<dbReference type="NCBIfam" id="NF005559">
    <property type="entry name" value="PRK07231.1"/>
    <property type="match status" value="1"/>
</dbReference>
<keyword evidence="2" id="KW-0560">Oxidoreductase</keyword>
<comment type="caution">
    <text evidence="5">The sequence shown here is derived from an EMBL/GenBank/DDBJ whole genome shotgun (WGS) entry which is preliminary data.</text>
</comment>
<dbReference type="SUPFAM" id="SSF51735">
    <property type="entry name" value="NAD(P)-binding Rossmann-fold domains"/>
    <property type="match status" value="1"/>
</dbReference>
<evidence type="ECO:0000313" key="5">
    <source>
        <dbReference type="EMBL" id="MCQ4333733.1"/>
    </source>
</evidence>
<dbReference type="Gene3D" id="3.40.50.720">
    <property type="entry name" value="NAD(P)-binding Rossmann-like Domain"/>
    <property type="match status" value="1"/>
</dbReference>
<organism evidence="5 6">
    <name type="scientific">Natronomonas aquatica</name>
    <dbReference type="NCBI Taxonomy" id="2841590"/>
    <lineage>
        <taxon>Archaea</taxon>
        <taxon>Methanobacteriati</taxon>
        <taxon>Methanobacteriota</taxon>
        <taxon>Stenosarchaea group</taxon>
        <taxon>Halobacteria</taxon>
        <taxon>Halobacteriales</taxon>
        <taxon>Natronomonadaceae</taxon>
        <taxon>Natronomonas</taxon>
    </lineage>
</organism>
<dbReference type="PANTHER" id="PTHR24321:SF8">
    <property type="entry name" value="ESTRADIOL 17-BETA-DEHYDROGENASE 8-RELATED"/>
    <property type="match status" value="1"/>
</dbReference>
<dbReference type="AlphaFoldDB" id="A0A9R1D6Q5"/>
<dbReference type="PROSITE" id="PS00061">
    <property type="entry name" value="ADH_SHORT"/>
    <property type="match status" value="1"/>
</dbReference>
<dbReference type="FunFam" id="3.40.50.720:FF:000084">
    <property type="entry name" value="Short-chain dehydrogenase reductase"/>
    <property type="match status" value="1"/>
</dbReference>
<dbReference type="GO" id="GO:0016491">
    <property type="term" value="F:oxidoreductase activity"/>
    <property type="evidence" value="ECO:0007669"/>
    <property type="project" value="UniProtKB-KW"/>
</dbReference>
<evidence type="ECO:0000259" key="4">
    <source>
        <dbReference type="SMART" id="SM00822"/>
    </source>
</evidence>
<evidence type="ECO:0000256" key="1">
    <source>
        <dbReference type="ARBA" id="ARBA00006484"/>
    </source>
</evidence>
<dbReference type="InterPro" id="IPR057326">
    <property type="entry name" value="KR_dom"/>
</dbReference>